<proteinExistence type="predicted"/>
<dbReference type="Proteomes" id="UP001642464">
    <property type="component" value="Unassembled WGS sequence"/>
</dbReference>
<gene>
    <name evidence="2" type="ORF">SCF082_LOCUS51347</name>
</gene>
<organism evidence="2 3">
    <name type="scientific">Durusdinium trenchii</name>
    <dbReference type="NCBI Taxonomy" id="1381693"/>
    <lineage>
        <taxon>Eukaryota</taxon>
        <taxon>Sar</taxon>
        <taxon>Alveolata</taxon>
        <taxon>Dinophyceae</taxon>
        <taxon>Suessiales</taxon>
        <taxon>Symbiodiniaceae</taxon>
        <taxon>Durusdinium</taxon>
    </lineage>
</organism>
<evidence type="ECO:0000256" key="1">
    <source>
        <dbReference type="SAM" id="MobiDB-lite"/>
    </source>
</evidence>
<evidence type="ECO:0000313" key="2">
    <source>
        <dbReference type="EMBL" id="CAK9110564.1"/>
    </source>
</evidence>
<dbReference type="EMBL" id="CAXAMM010043550">
    <property type="protein sequence ID" value="CAK9110564.1"/>
    <property type="molecule type" value="Genomic_DNA"/>
</dbReference>
<feature type="compositionally biased region" description="Basic and acidic residues" evidence="1">
    <location>
        <begin position="102"/>
        <end position="112"/>
    </location>
</feature>
<accession>A0ABP0SDX3</accession>
<feature type="region of interest" description="Disordered" evidence="1">
    <location>
        <begin position="146"/>
        <end position="216"/>
    </location>
</feature>
<feature type="region of interest" description="Disordered" evidence="1">
    <location>
        <begin position="89"/>
        <end position="132"/>
    </location>
</feature>
<feature type="compositionally biased region" description="Acidic residues" evidence="1">
    <location>
        <begin position="113"/>
        <end position="131"/>
    </location>
</feature>
<protein>
    <submittedName>
        <fullName evidence="2">Uncharacterized protein</fullName>
    </submittedName>
</protein>
<comment type="caution">
    <text evidence="2">The sequence shown here is derived from an EMBL/GenBank/DDBJ whole genome shotgun (WGS) entry which is preliminary data.</text>
</comment>
<evidence type="ECO:0000313" key="3">
    <source>
        <dbReference type="Proteomes" id="UP001642464"/>
    </source>
</evidence>
<reference evidence="2 3" key="1">
    <citation type="submission" date="2024-02" db="EMBL/GenBank/DDBJ databases">
        <authorList>
            <person name="Chen Y."/>
            <person name="Shah S."/>
            <person name="Dougan E. K."/>
            <person name="Thang M."/>
            <person name="Chan C."/>
        </authorList>
    </citation>
    <scope>NUCLEOTIDE SEQUENCE [LARGE SCALE GENOMIC DNA]</scope>
</reference>
<keyword evidence="3" id="KW-1185">Reference proteome</keyword>
<name>A0ABP0SDX3_9DINO</name>
<sequence length="421" mass="46269">MELSAYERRFGQAREDRIKQQIYNGVVDVGVYEYVDEQLHKVNRTTRLNNPDVSLGAEQINTMHQSALKKMNQSAFAVDSTQALPMRSRIASSSDGCGLDTTPDHVGGKPDDLEGGEGEGDENDDENDENLDPQQYLGLLGRLAKEKKRAAPGGPTLSANQPIKKPKGQTPASGPGGVTSNTKTNKRRKIGENTTPTPKPPMFEDETGTEGTSEDHTLVESYKKQLAEVMKLDADKSDDAALAVWIKERTKKVNDLKAGVLGKKKSLRRRTSDTTFLFGELDNIMAELTGLQTLLKKLGTGQSEGSSIYESITGNDLFTDVSKPIWERALRAAAFEDHIERASGEFLGKSDHWLAQALKLDKGKKAVQLALENATNREQQNGILEKISKAQSDLEEQAVTEVDQLTMTLDNTYGKMFLGCH</sequence>